<name>A0A2P2PNN5_RHIMU</name>
<accession>A0A2P2PNN5</accession>
<sequence>MSKYQSIEWKSLEMGLSCGPWLGGPKFHITKKIN</sequence>
<organism evidence="1">
    <name type="scientific">Rhizophora mucronata</name>
    <name type="common">Asiatic mangrove</name>
    <dbReference type="NCBI Taxonomy" id="61149"/>
    <lineage>
        <taxon>Eukaryota</taxon>
        <taxon>Viridiplantae</taxon>
        <taxon>Streptophyta</taxon>
        <taxon>Embryophyta</taxon>
        <taxon>Tracheophyta</taxon>
        <taxon>Spermatophyta</taxon>
        <taxon>Magnoliopsida</taxon>
        <taxon>eudicotyledons</taxon>
        <taxon>Gunneridae</taxon>
        <taxon>Pentapetalae</taxon>
        <taxon>rosids</taxon>
        <taxon>fabids</taxon>
        <taxon>Malpighiales</taxon>
        <taxon>Rhizophoraceae</taxon>
        <taxon>Rhizophora</taxon>
    </lineage>
</organism>
<evidence type="ECO:0000313" key="1">
    <source>
        <dbReference type="EMBL" id="MBX56328.1"/>
    </source>
</evidence>
<dbReference type="EMBL" id="GGEC01075844">
    <property type="protein sequence ID" value="MBX56328.1"/>
    <property type="molecule type" value="Transcribed_RNA"/>
</dbReference>
<reference evidence="1" key="1">
    <citation type="submission" date="2018-02" db="EMBL/GenBank/DDBJ databases">
        <title>Rhizophora mucronata_Transcriptome.</title>
        <authorList>
            <person name="Meera S.P."/>
            <person name="Sreeshan A."/>
            <person name="Augustine A."/>
        </authorList>
    </citation>
    <scope>NUCLEOTIDE SEQUENCE</scope>
    <source>
        <tissue evidence="1">Leaf</tissue>
    </source>
</reference>
<proteinExistence type="predicted"/>
<protein>
    <submittedName>
        <fullName evidence="1">Uncharacterized protein</fullName>
    </submittedName>
</protein>
<dbReference type="AlphaFoldDB" id="A0A2P2PNN5"/>